<name>A0A812IUP8_SYMPI</name>
<feature type="domain" description="Polyketide synthase dehydratase" evidence="1">
    <location>
        <begin position="170"/>
        <end position="240"/>
    </location>
</feature>
<gene>
    <name evidence="2" type="ORF">SPIL2461_LOCUS1196</name>
</gene>
<keyword evidence="3" id="KW-1185">Reference proteome</keyword>
<reference evidence="2" key="1">
    <citation type="submission" date="2021-02" db="EMBL/GenBank/DDBJ databases">
        <authorList>
            <person name="Dougan E. K."/>
            <person name="Rhodes N."/>
            <person name="Thang M."/>
            <person name="Chan C."/>
        </authorList>
    </citation>
    <scope>NUCLEOTIDE SEQUENCE</scope>
</reference>
<sequence length="248" mass="26861">MATGKAPKEALQLSQQISLQTSAKVNLEASKLLCNFGRLDDTLVLAQEALVSFRQAGDWLGEEAATAVLSEVYTRRGEPMLAPNRPEAMQLVKDMAQAVQERNADQYHSAADRYARLAVSRAPVSTAEQRQIYKSILRRDVGTSADFIKANAVATTSGTAVGATFIGAEKTEFYTSFRLSGIAYGPRYRAVDVAMGRVTAGEDDSADAYAVYQIQEDADDWERKLSSHPSLLDAALQSSSIIGMAQSL</sequence>
<proteinExistence type="predicted"/>
<evidence type="ECO:0000313" key="2">
    <source>
        <dbReference type="EMBL" id="CAE7183594.1"/>
    </source>
</evidence>
<dbReference type="Gene3D" id="3.10.129.120">
    <property type="match status" value="1"/>
</dbReference>
<dbReference type="InterPro" id="IPR049551">
    <property type="entry name" value="PKS_DH_C"/>
</dbReference>
<organism evidence="2 3">
    <name type="scientific">Symbiodinium pilosum</name>
    <name type="common">Dinoflagellate</name>
    <dbReference type="NCBI Taxonomy" id="2952"/>
    <lineage>
        <taxon>Eukaryota</taxon>
        <taxon>Sar</taxon>
        <taxon>Alveolata</taxon>
        <taxon>Dinophyceae</taxon>
        <taxon>Suessiales</taxon>
        <taxon>Symbiodiniaceae</taxon>
        <taxon>Symbiodinium</taxon>
    </lineage>
</organism>
<accession>A0A812IUP8</accession>
<evidence type="ECO:0000259" key="1">
    <source>
        <dbReference type="Pfam" id="PF14765"/>
    </source>
</evidence>
<protein>
    <recommendedName>
        <fullName evidence="1">Polyketide synthase dehydratase domain-containing protein</fullName>
    </recommendedName>
</protein>
<dbReference type="AlphaFoldDB" id="A0A812IUP8"/>
<dbReference type="EMBL" id="CAJNIZ010001137">
    <property type="protein sequence ID" value="CAE7183594.1"/>
    <property type="molecule type" value="Genomic_DNA"/>
</dbReference>
<dbReference type="Pfam" id="PF14765">
    <property type="entry name" value="PS-DH"/>
    <property type="match status" value="1"/>
</dbReference>
<dbReference type="InterPro" id="IPR011990">
    <property type="entry name" value="TPR-like_helical_dom_sf"/>
</dbReference>
<evidence type="ECO:0000313" key="3">
    <source>
        <dbReference type="Proteomes" id="UP000649617"/>
    </source>
</evidence>
<comment type="caution">
    <text evidence="2">The sequence shown here is derived from an EMBL/GenBank/DDBJ whole genome shotgun (WGS) entry which is preliminary data.</text>
</comment>
<dbReference type="Gene3D" id="1.25.40.10">
    <property type="entry name" value="Tetratricopeptide repeat domain"/>
    <property type="match status" value="1"/>
</dbReference>
<dbReference type="OrthoDB" id="417626at2759"/>
<dbReference type="Proteomes" id="UP000649617">
    <property type="component" value="Unassembled WGS sequence"/>
</dbReference>